<feature type="domain" description="Post-SET" evidence="1">
    <location>
        <begin position="115"/>
        <end position="131"/>
    </location>
</feature>
<evidence type="ECO:0000313" key="3">
    <source>
        <dbReference type="Proteomes" id="UP000499080"/>
    </source>
</evidence>
<proteinExistence type="predicted"/>
<dbReference type="GO" id="GO:0003824">
    <property type="term" value="F:catalytic activity"/>
    <property type="evidence" value="ECO:0007669"/>
    <property type="project" value="UniProtKB-ARBA"/>
</dbReference>
<dbReference type="InterPro" id="IPR003616">
    <property type="entry name" value="Post-SET_dom"/>
</dbReference>
<organism evidence="2 3">
    <name type="scientific">Araneus ventricosus</name>
    <name type="common">Orbweaver spider</name>
    <name type="synonym">Epeira ventricosa</name>
    <dbReference type="NCBI Taxonomy" id="182803"/>
    <lineage>
        <taxon>Eukaryota</taxon>
        <taxon>Metazoa</taxon>
        <taxon>Ecdysozoa</taxon>
        <taxon>Arthropoda</taxon>
        <taxon>Chelicerata</taxon>
        <taxon>Arachnida</taxon>
        <taxon>Araneae</taxon>
        <taxon>Araneomorphae</taxon>
        <taxon>Entelegynae</taxon>
        <taxon>Araneoidea</taxon>
        <taxon>Araneidae</taxon>
        <taxon>Araneus</taxon>
    </lineage>
</organism>
<comment type="caution">
    <text evidence="2">The sequence shown here is derived from an EMBL/GenBank/DDBJ whole genome shotgun (WGS) entry which is preliminary data.</text>
</comment>
<evidence type="ECO:0000313" key="2">
    <source>
        <dbReference type="EMBL" id="GBM01410.1"/>
    </source>
</evidence>
<reference evidence="2 3" key="1">
    <citation type="journal article" date="2019" name="Sci. Rep.">
        <title>Orb-weaving spider Araneus ventricosus genome elucidates the spidroin gene catalogue.</title>
        <authorList>
            <person name="Kono N."/>
            <person name="Nakamura H."/>
            <person name="Ohtoshi R."/>
            <person name="Moran D.A.P."/>
            <person name="Shinohara A."/>
            <person name="Yoshida Y."/>
            <person name="Fujiwara M."/>
            <person name="Mori M."/>
            <person name="Tomita M."/>
            <person name="Arakawa K."/>
        </authorList>
    </citation>
    <scope>NUCLEOTIDE SEQUENCE [LARGE SCALE GENOMIC DNA]</scope>
</reference>
<name>A0A4Y2CB20_ARAVE</name>
<protein>
    <recommendedName>
        <fullName evidence="1">Post-SET domain-containing protein</fullName>
    </recommendedName>
</protein>
<sequence>MHDFKLCPSEKSRKVPLQEQPFITDERSDRAIIIGTVDLQITQQLQKIDTKKVKNQALEKTRFGKFWLDGLKPSEISREENVKVRKNNDVAIGKKYSITFHSSNKAKVCNISKNMRQICSCGSTSCRSCISITS</sequence>
<evidence type="ECO:0000259" key="1">
    <source>
        <dbReference type="PROSITE" id="PS50868"/>
    </source>
</evidence>
<dbReference type="Proteomes" id="UP000499080">
    <property type="component" value="Unassembled WGS sequence"/>
</dbReference>
<dbReference type="AlphaFoldDB" id="A0A4Y2CB20"/>
<dbReference type="PROSITE" id="PS50868">
    <property type="entry name" value="POST_SET"/>
    <property type="match status" value="1"/>
</dbReference>
<keyword evidence="3" id="KW-1185">Reference proteome</keyword>
<dbReference type="EMBL" id="BGPR01000169">
    <property type="protein sequence ID" value="GBM01410.1"/>
    <property type="molecule type" value="Genomic_DNA"/>
</dbReference>
<gene>
    <name evidence="2" type="ORF">AVEN_236229_1</name>
</gene>
<accession>A0A4Y2CB20</accession>